<dbReference type="Proteomes" id="UP001589575">
    <property type="component" value="Unassembled WGS sequence"/>
</dbReference>
<organism evidence="2 3">
    <name type="scientific">Citricoccus parietis</name>
    <dbReference type="NCBI Taxonomy" id="592307"/>
    <lineage>
        <taxon>Bacteria</taxon>
        <taxon>Bacillati</taxon>
        <taxon>Actinomycetota</taxon>
        <taxon>Actinomycetes</taxon>
        <taxon>Micrococcales</taxon>
        <taxon>Micrococcaceae</taxon>
        <taxon>Citricoccus</taxon>
    </lineage>
</organism>
<name>A0ABV5G619_9MICC</name>
<reference evidence="2 3" key="1">
    <citation type="submission" date="2024-09" db="EMBL/GenBank/DDBJ databases">
        <authorList>
            <person name="Sun Q."/>
            <person name="Mori K."/>
        </authorList>
    </citation>
    <scope>NUCLEOTIDE SEQUENCE [LARGE SCALE GENOMIC DNA]</scope>
    <source>
        <strain evidence="2 3">CCM 7609</strain>
    </source>
</reference>
<feature type="compositionally biased region" description="Basic and acidic residues" evidence="1">
    <location>
        <begin position="16"/>
        <end position="40"/>
    </location>
</feature>
<evidence type="ECO:0000256" key="1">
    <source>
        <dbReference type="SAM" id="MobiDB-lite"/>
    </source>
</evidence>
<evidence type="ECO:0000313" key="3">
    <source>
        <dbReference type="Proteomes" id="UP001589575"/>
    </source>
</evidence>
<feature type="region of interest" description="Disordered" evidence="1">
    <location>
        <begin position="1"/>
        <end position="63"/>
    </location>
</feature>
<proteinExistence type="predicted"/>
<evidence type="ECO:0000313" key="2">
    <source>
        <dbReference type="EMBL" id="MFB9074349.1"/>
    </source>
</evidence>
<protein>
    <submittedName>
        <fullName evidence="2">Uncharacterized protein</fullName>
    </submittedName>
</protein>
<accession>A0ABV5G619</accession>
<dbReference type="EMBL" id="JBHMFI010000002">
    <property type="protein sequence ID" value="MFB9074349.1"/>
    <property type="molecule type" value="Genomic_DNA"/>
</dbReference>
<gene>
    <name evidence="2" type="ORF">ACFFX0_25400</name>
</gene>
<keyword evidence="3" id="KW-1185">Reference proteome</keyword>
<feature type="compositionally biased region" description="Polar residues" evidence="1">
    <location>
        <begin position="1"/>
        <end position="12"/>
    </location>
</feature>
<comment type="caution">
    <text evidence="2">The sequence shown here is derived from an EMBL/GenBank/DDBJ whole genome shotgun (WGS) entry which is preliminary data.</text>
</comment>
<sequence length="63" mass="7020">MHQLRRTLSASGHHQVGVEDRWSGDYRHDHRGQQADRDHQQLGGQEATGQAGSVAPAHRATIR</sequence>